<accession>A0A0N4UNG9</accession>
<proteinExistence type="predicted"/>
<evidence type="ECO:0000313" key="4">
    <source>
        <dbReference type="WBParaSite" id="DME_0000945101-mRNA-1"/>
    </source>
</evidence>
<dbReference type="AlphaFoldDB" id="A0A0N4UNG9"/>
<gene>
    <name evidence="1" type="ORF">DME_LOCUS10665</name>
</gene>
<keyword evidence="3" id="KW-1185">Reference proteome</keyword>
<name>A0A0N4UNG9_DRAME</name>
<sequence>MSIAKSSTMPSSLFHECGDCSFPPRYSANILADCLKVSPAYRQQDSQRWNAAINCYQEMRSYRSQCCTSPPNSPVDLNPGASSIDDLPPCDIDHLNPSSNSFGLMK</sequence>
<dbReference type="Proteomes" id="UP000274756">
    <property type="component" value="Unassembled WGS sequence"/>
</dbReference>
<dbReference type="Proteomes" id="UP000038040">
    <property type="component" value="Unplaced"/>
</dbReference>
<evidence type="ECO:0000313" key="2">
    <source>
        <dbReference type="Proteomes" id="UP000038040"/>
    </source>
</evidence>
<organism evidence="2 4">
    <name type="scientific">Dracunculus medinensis</name>
    <name type="common">Guinea worm</name>
    <dbReference type="NCBI Taxonomy" id="318479"/>
    <lineage>
        <taxon>Eukaryota</taxon>
        <taxon>Metazoa</taxon>
        <taxon>Ecdysozoa</taxon>
        <taxon>Nematoda</taxon>
        <taxon>Chromadorea</taxon>
        <taxon>Rhabditida</taxon>
        <taxon>Spirurina</taxon>
        <taxon>Dracunculoidea</taxon>
        <taxon>Dracunculidae</taxon>
        <taxon>Dracunculus</taxon>
    </lineage>
</organism>
<dbReference type="OrthoDB" id="5804279at2759"/>
<evidence type="ECO:0000313" key="1">
    <source>
        <dbReference type="EMBL" id="VDN60692.1"/>
    </source>
</evidence>
<reference evidence="1 3" key="2">
    <citation type="submission" date="2018-11" db="EMBL/GenBank/DDBJ databases">
        <authorList>
            <consortium name="Pathogen Informatics"/>
        </authorList>
    </citation>
    <scope>NUCLEOTIDE SEQUENCE [LARGE SCALE GENOMIC DNA]</scope>
</reference>
<evidence type="ECO:0000313" key="3">
    <source>
        <dbReference type="Proteomes" id="UP000274756"/>
    </source>
</evidence>
<reference evidence="4" key="1">
    <citation type="submission" date="2017-02" db="UniProtKB">
        <authorList>
            <consortium name="WormBaseParasite"/>
        </authorList>
    </citation>
    <scope>IDENTIFICATION</scope>
</reference>
<protein>
    <submittedName>
        <fullName evidence="1 4">Uncharacterized protein</fullName>
    </submittedName>
</protein>
<dbReference type="WBParaSite" id="DME_0000945101-mRNA-1">
    <property type="protein sequence ID" value="DME_0000945101-mRNA-1"/>
    <property type="gene ID" value="DME_0000945101"/>
</dbReference>
<dbReference type="EMBL" id="UYYG01001234">
    <property type="protein sequence ID" value="VDN60692.1"/>
    <property type="molecule type" value="Genomic_DNA"/>
</dbReference>